<proteinExistence type="predicted"/>
<dbReference type="InterPro" id="IPR021919">
    <property type="entry name" value="CCB1"/>
</dbReference>
<keyword evidence="1" id="KW-0812">Transmembrane</keyword>
<evidence type="ECO:0000256" key="1">
    <source>
        <dbReference type="SAM" id="Phobius"/>
    </source>
</evidence>
<reference evidence="2" key="1">
    <citation type="submission" date="2020-05" db="EMBL/GenBank/DDBJ databases">
        <authorList>
            <person name="Zhu T."/>
            <person name="Keshari N."/>
            <person name="Lu X."/>
        </authorList>
    </citation>
    <scope>NUCLEOTIDE SEQUENCE</scope>
    <source>
        <strain evidence="2">NK1-12</strain>
    </source>
</reference>
<feature type="transmembrane region" description="Helical" evidence="1">
    <location>
        <begin position="81"/>
        <end position="106"/>
    </location>
</feature>
<evidence type="ECO:0000313" key="2">
    <source>
        <dbReference type="EMBL" id="WNZ23901.1"/>
    </source>
</evidence>
<gene>
    <name evidence="2" type="ORF">HJG54_14235</name>
</gene>
<keyword evidence="1" id="KW-1133">Transmembrane helix</keyword>
<dbReference type="PANTHER" id="PTHR35302:SF1">
    <property type="entry name" value="PROTEIN COFACTOR ASSEMBLY OF COMPLEX C SUBUNIT B CCB1, CHLOROPLASTIC"/>
    <property type="match status" value="1"/>
</dbReference>
<feature type="transmembrane region" description="Helical" evidence="1">
    <location>
        <begin position="6"/>
        <end position="24"/>
    </location>
</feature>
<feature type="transmembrane region" description="Helical" evidence="1">
    <location>
        <begin position="112"/>
        <end position="128"/>
    </location>
</feature>
<dbReference type="AlphaFoldDB" id="A0AA96WKF8"/>
<dbReference type="PANTHER" id="PTHR35302">
    <property type="match status" value="1"/>
</dbReference>
<keyword evidence="1" id="KW-0472">Membrane</keyword>
<dbReference type="RefSeq" id="WP_036005567.1">
    <property type="nucleotide sequence ID" value="NZ_CP053586.1"/>
</dbReference>
<dbReference type="EMBL" id="CP053586">
    <property type="protein sequence ID" value="WNZ23901.1"/>
    <property type="molecule type" value="Genomic_DNA"/>
</dbReference>
<sequence length="178" mass="19577">MQTSVLISTALLTALLSVGLFFFIRASAKDRTEVAKLLAEQQGEPLLERLQQYFSGRAYRLISVDATTNQVVYEGTVRPSLFLAIFLSLLAAVGILCLALVLSLLFPSASRFLPLLLLLAPAAGVFYWRRAGRPEKVALQVEFLSEQPSPQSLLTVTAHRDEVAELRQSLGLKLMEAD</sequence>
<accession>A0AA96WKF8</accession>
<organism evidence="2">
    <name type="scientific">Leptolyngbya sp. NK1-12</name>
    <dbReference type="NCBI Taxonomy" id="2547451"/>
    <lineage>
        <taxon>Bacteria</taxon>
        <taxon>Bacillati</taxon>
        <taxon>Cyanobacteriota</taxon>
        <taxon>Cyanophyceae</taxon>
        <taxon>Leptolyngbyales</taxon>
        <taxon>Leptolyngbyaceae</taxon>
        <taxon>Leptolyngbya group</taxon>
        <taxon>Leptolyngbya</taxon>
    </lineage>
</organism>
<protein>
    <submittedName>
        <fullName evidence="2">Cofactor assembly of complex C subunit B</fullName>
    </submittedName>
</protein>
<dbReference type="Pfam" id="PF12046">
    <property type="entry name" value="CCB1"/>
    <property type="match status" value="1"/>
</dbReference>
<name>A0AA96WKF8_9CYAN</name>